<protein>
    <recommendedName>
        <fullName evidence="1">F-box domain-containing protein</fullName>
    </recommendedName>
</protein>
<evidence type="ECO:0000313" key="2">
    <source>
        <dbReference type="EMBL" id="KIK42135.1"/>
    </source>
</evidence>
<dbReference type="InterPro" id="IPR036047">
    <property type="entry name" value="F-box-like_dom_sf"/>
</dbReference>
<dbReference type="Pfam" id="PF12937">
    <property type="entry name" value="F-box-like"/>
    <property type="match status" value="1"/>
</dbReference>
<dbReference type="OrthoDB" id="3256413at2759"/>
<dbReference type="InParanoid" id="A0A0C9ZWF1"/>
<dbReference type="EMBL" id="KN835247">
    <property type="protein sequence ID" value="KIK42135.1"/>
    <property type="molecule type" value="Genomic_DNA"/>
</dbReference>
<proteinExistence type="predicted"/>
<dbReference type="SMART" id="SM00256">
    <property type="entry name" value="FBOX"/>
    <property type="match status" value="1"/>
</dbReference>
<dbReference type="Gene3D" id="1.20.1280.50">
    <property type="match status" value="1"/>
</dbReference>
<dbReference type="InterPro" id="IPR001810">
    <property type="entry name" value="F-box_dom"/>
</dbReference>
<gene>
    <name evidence="2" type="ORF">CY34DRAFT_805273</name>
</gene>
<keyword evidence="3" id="KW-1185">Reference proteome</keyword>
<accession>A0A0C9ZWF1</accession>
<dbReference type="Proteomes" id="UP000054485">
    <property type="component" value="Unassembled WGS sequence"/>
</dbReference>
<reference evidence="2 3" key="1">
    <citation type="submission" date="2014-04" db="EMBL/GenBank/DDBJ databases">
        <authorList>
            <consortium name="DOE Joint Genome Institute"/>
            <person name="Kuo A."/>
            <person name="Ruytinx J."/>
            <person name="Rineau F."/>
            <person name="Colpaert J."/>
            <person name="Kohler A."/>
            <person name="Nagy L.G."/>
            <person name="Floudas D."/>
            <person name="Copeland A."/>
            <person name="Barry K.W."/>
            <person name="Cichocki N."/>
            <person name="Veneault-Fourrey C."/>
            <person name="LaButti K."/>
            <person name="Lindquist E.A."/>
            <person name="Lipzen A."/>
            <person name="Lundell T."/>
            <person name="Morin E."/>
            <person name="Murat C."/>
            <person name="Sun H."/>
            <person name="Tunlid A."/>
            <person name="Henrissat B."/>
            <person name="Grigoriev I.V."/>
            <person name="Hibbett D.S."/>
            <person name="Martin F."/>
            <person name="Nordberg H.P."/>
            <person name="Cantor M.N."/>
            <person name="Hua S.X."/>
        </authorList>
    </citation>
    <scope>NUCLEOTIDE SEQUENCE [LARGE SCALE GENOMIC DNA]</scope>
    <source>
        <strain evidence="2 3">UH-Slu-Lm8-n1</strain>
    </source>
</reference>
<sequence length="538" mass="60931">MDFTKAAPSLHTLPVEILCYLFSFLRASSILSCTSTCRYLRKALDDSSALQYTIELEAQKMVEVTALDAMSSPAERLEMLRNQMCSWQAFKPTIVNQFLQPGGEVSMSFGHLSTWDDHPQIAQIRALDSSPSESQPYRRWNADSYPMTKDTPLRVHSVCMDPSQDLFAFVVIEPNHMAEISCRIYLETLSTSEPHPLAASEILISFKPHISANCHIDQTKMKLKIWGDRIVLLSFCDEYSACPARMQIWNWQEKQDFKCIYREQEPYGKMDDCCIVNRDHLIVSSRMTGRLPCRLSIFSFSDLGKPPILVAECILPFRPEGTFLRHSQFVTISPDIRRSIGPRDTYFYPDAKNQLIALNVDGPPSLVIIIDTSKLLTTCQSGVHVEGQSRVLPWKEWGPNCSRCIVDPVPNSLFVLRLEVAGGRAVHAAPNDVSCASYSLRMYDFNKYRMSRAAASKDFRGRIVTEPSTVKHQQLDEEIVTTLPYMVVVDDERIETAANMIDVTFDDENILIIKSSERDENEFVIDVAKPSPMAVQGK</sequence>
<name>A0A0C9ZWF1_9AGAM</name>
<evidence type="ECO:0000259" key="1">
    <source>
        <dbReference type="PROSITE" id="PS50181"/>
    </source>
</evidence>
<feature type="domain" description="F-box" evidence="1">
    <location>
        <begin position="7"/>
        <end position="53"/>
    </location>
</feature>
<dbReference type="PROSITE" id="PS50181">
    <property type="entry name" value="FBOX"/>
    <property type="match status" value="1"/>
</dbReference>
<dbReference type="AlphaFoldDB" id="A0A0C9ZWF1"/>
<evidence type="ECO:0000313" key="3">
    <source>
        <dbReference type="Proteomes" id="UP000054485"/>
    </source>
</evidence>
<reference evidence="3" key="2">
    <citation type="submission" date="2015-01" db="EMBL/GenBank/DDBJ databases">
        <title>Evolutionary Origins and Diversification of the Mycorrhizal Mutualists.</title>
        <authorList>
            <consortium name="DOE Joint Genome Institute"/>
            <consortium name="Mycorrhizal Genomics Consortium"/>
            <person name="Kohler A."/>
            <person name="Kuo A."/>
            <person name="Nagy L.G."/>
            <person name="Floudas D."/>
            <person name="Copeland A."/>
            <person name="Barry K.W."/>
            <person name="Cichocki N."/>
            <person name="Veneault-Fourrey C."/>
            <person name="LaButti K."/>
            <person name="Lindquist E.A."/>
            <person name="Lipzen A."/>
            <person name="Lundell T."/>
            <person name="Morin E."/>
            <person name="Murat C."/>
            <person name="Riley R."/>
            <person name="Ohm R."/>
            <person name="Sun H."/>
            <person name="Tunlid A."/>
            <person name="Henrissat B."/>
            <person name="Grigoriev I.V."/>
            <person name="Hibbett D.S."/>
            <person name="Martin F."/>
        </authorList>
    </citation>
    <scope>NUCLEOTIDE SEQUENCE [LARGE SCALE GENOMIC DNA]</scope>
    <source>
        <strain evidence="3">UH-Slu-Lm8-n1</strain>
    </source>
</reference>
<dbReference type="HOGENOM" id="CLU_007279_2_0_1"/>
<organism evidence="2 3">
    <name type="scientific">Suillus luteus UH-Slu-Lm8-n1</name>
    <dbReference type="NCBI Taxonomy" id="930992"/>
    <lineage>
        <taxon>Eukaryota</taxon>
        <taxon>Fungi</taxon>
        <taxon>Dikarya</taxon>
        <taxon>Basidiomycota</taxon>
        <taxon>Agaricomycotina</taxon>
        <taxon>Agaricomycetes</taxon>
        <taxon>Agaricomycetidae</taxon>
        <taxon>Boletales</taxon>
        <taxon>Suillineae</taxon>
        <taxon>Suillaceae</taxon>
        <taxon>Suillus</taxon>
    </lineage>
</organism>
<dbReference type="CDD" id="cd09917">
    <property type="entry name" value="F-box_SF"/>
    <property type="match status" value="1"/>
</dbReference>
<dbReference type="SUPFAM" id="SSF81383">
    <property type="entry name" value="F-box domain"/>
    <property type="match status" value="1"/>
</dbReference>